<dbReference type="Proteomes" id="UP000244523">
    <property type="component" value="Unassembled WGS sequence"/>
</dbReference>
<proteinExistence type="inferred from homology"/>
<dbReference type="PANTHER" id="PTHR30269:SF37">
    <property type="entry name" value="MEMBRANE TRANSPORTER PROTEIN"/>
    <property type="match status" value="1"/>
</dbReference>
<organism evidence="9 10">
    <name type="scientific">Yoonia sediminilitoris</name>
    <dbReference type="NCBI Taxonomy" id="1286148"/>
    <lineage>
        <taxon>Bacteria</taxon>
        <taxon>Pseudomonadati</taxon>
        <taxon>Pseudomonadota</taxon>
        <taxon>Alphaproteobacteria</taxon>
        <taxon>Rhodobacterales</taxon>
        <taxon>Paracoccaceae</taxon>
        <taxon>Yoonia</taxon>
    </lineage>
</organism>
<sequence>MFWVAATFAAIFVGLGKGGVPVVTALAVPVLALVISPIAAAGLLLPVYIVADFFGLMAYRKYFNGRVLLIMMVAMPPGVLLGYLTVDLVSEALIVALLGLIGAVFALTMMLRSKVEKPARRPKWGAGLFWGGITGFTSFVSHSGGVPYQVYTLPLKMEKLTFTGTMIIAFAYINLIKLIPYYALGQLNVSNLKIAFVLMVPAGLAVLSGVRLVRILPEKLFFKFIVWALLLLSLKLLWDGVSAL</sequence>
<keyword evidence="5 8" id="KW-0812">Transmembrane</keyword>
<feature type="transmembrane region" description="Helical" evidence="8">
    <location>
        <begin position="220"/>
        <end position="238"/>
    </location>
</feature>
<dbReference type="AlphaFoldDB" id="A0A2T6KKC9"/>
<comment type="caution">
    <text evidence="9">The sequence shown here is derived from an EMBL/GenBank/DDBJ whole genome shotgun (WGS) entry which is preliminary data.</text>
</comment>
<keyword evidence="6 8" id="KW-1133">Transmembrane helix</keyword>
<comment type="similarity">
    <text evidence="2 8">Belongs to the 4-toluene sulfonate uptake permease (TSUP) (TC 2.A.102) family.</text>
</comment>
<keyword evidence="3" id="KW-0813">Transport</keyword>
<feature type="transmembrane region" description="Helical" evidence="8">
    <location>
        <begin position="67"/>
        <end position="86"/>
    </location>
</feature>
<dbReference type="PANTHER" id="PTHR30269">
    <property type="entry name" value="TRANSMEMBRANE PROTEIN YFCA"/>
    <property type="match status" value="1"/>
</dbReference>
<evidence type="ECO:0000256" key="7">
    <source>
        <dbReference type="ARBA" id="ARBA00023136"/>
    </source>
</evidence>
<dbReference type="InterPro" id="IPR052017">
    <property type="entry name" value="TSUP"/>
</dbReference>
<evidence type="ECO:0000313" key="10">
    <source>
        <dbReference type="Proteomes" id="UP000244523"/>
    </source>
</evidence>
<feature type="transmembrane region" description="Helical" evidence="8">
    <location>
        <begin position="28"/>
        <end position="55"/>
    </location>
</feature>
<evidence type="ECO:0000256" key="1">
    <source>
        <dbReference type="ARBA" id="ARBA00004651"/>
    </source>
</evidence>
<keyword evidence="7 8" id="KW-0472">Membrane</keyword>
<protein>
    <recommendedName>
        <fullName evidence="8">Probable membrane transporter protein</fullName>
    </recommendedName>
</protein>
<dbReference type="EMBL" id="QBUD01000003">
    <property type="protein sequence ID" value="PUB16395.1"/>
    <property type="molecule type" value="Genomic_DNA"/>
</dbReference>
<feature type="transmembrane region" description="Helical" evidence="8">
    <location>
        <begin position="194"/>
        <end position="213"/>
    </location>
</feature>
<reference evidence="9 10" key="1">
    <citation type="submission" date="2018-04" db="EMBL/GenBank/DDBJ databases">
        <title>Genomic Encyclopedia of Archaeal and Bacterial Type Strains, Phase II (KMG-II): from individual species to whole genera.</title>
        <authorList>
            <person name="Goeker M."/>
        </authorList>
    </citation>
    <scope>NUCLEOTIDE SEQUENCE [LARGE SCALE GENOMIC DNA]</scope>
    <source>
        <strain evidence="9 10">DSM 29955</strain>
    </source>
</reference>
<comment type="subcellular location">
    <subcellularLocation>
        <location evidence="1 8">Cell membrane</location>
        <topology evidence="1 8">Multi-pass membrane protein</topology>
    </subcellularLocation>
</comment>
<evidence type="ECO:0000256" key="3">
    <source>
        <dbReference type="ARBA" id="ARBA00022448"/>
    </source>
</evidence>
<dbReference type="GO" id="GO:0005886">
    <property type="term" value="C:plasma membrane"/>
    <property type="evidence" value="ECO:0007669"/>
    <property type="project" value="UniProtKB-SubCell"/>
</dbReference>
<evidence type="ECO:0000256" key="2">
    <source>
        <dbReference type="ARBA" id="ARBA00009142"/>
    </source>
</evidence>
<dbReference type="Pfam" id="PF01925">
    <property type="entry name" value="TauE"/>
    <property type="match status" value="1"/>
</dbReference>
<feature type="transmembrane region" description="Helical" evidence="8">
    <location>
        <begin position="92"/>
        <end position="111"/>
    </location>
</feature>
<feature type="transmembrane region" description="Helical" evidence="8">
    <location>
        <begin position="160"/>
        <end position="182"/>
    </location>
</feature>
<keyword evidence="4 8" id="KW-1003">Cell membrane</keyword>
<evidence type="ECO:0000256" key="4">
    <source>
        <dbReference type="ARBA" id="ARBA00022475"/>
    </source>
</evidence>
<gene>
    <name evidence="9" type="ORF">C8N45_103250</name>
</gene>
<dbReference type="InterPro" id="IPR002781">
    <property type="entry name" value="TM_pro_TauE-like"/>
</dbReference>
<evidence type="ECO:0000256" key="8">
    <source>
        <dbReference type="RuleBase" id="RU363041"/>
    </source>
</evidence>
<accession>A0A2T6KKC9</accession>
<keyword evidence="10" id="KW-1185">Reference proteome</keyword>
<name>A0A2T6KKC9_9RHOB</name>
<evidence type="ECO:0000313" key="9">
    <source>
        <dbReference type="EMBL" id="PUB16395.1"/>
    </source>
</evidence>
<evidence type="ECO:0000256" key="6">
    <source>
        <dbReference type="ARBA" id="ARBA00022989"/>
    </source>
</evidence>
<evidence type="ECO:0000256" key="5">
    <source>
        <dbReference type="ARBA" id="ARBA00022692"/>
    </source>
</evidence>